<dbReference type="RefSeq" id="WP_284298580.1">
    <property type="nucleotide sequence ID" value="NZ_BSSV01000004.1"/>
</dbReference>
<organism evidence="1 2">
    <name type="scientific">Thalassotalea loyana</name>
    <dbReference type="NCBI Taxonomy" id="280483"/>
    <lineage>
        <taxon>Bacteria</taxon>
        <taxon>Pseudomonadati</taxon>
        <taxon>Pseudomonadota</taxon>
        <taxon>Gammaproteobacteria</taxon>
        <taxon>Alteromonadales</taxon>
        <taxon>Colwelliaceae</taxon>
        <taxon>Thalassotalea</taxon>
    </lineage>
</organism>
<gene>
    <name evidence="1" type="ORF">tloyanaT_22440</name>
</gene>
<proteinExistence type="predicted"/>
<evidence type="ECO:0000313" key="2">
    <source>
        <dbReference type="Proteomes" id="UP001157134"/>
    </source>
</evidence>
<protein>
    <submittedName>
        <fullName evidence="1">Uncharacterized protein</fullName>
    </submittedName>
</protein>
<evidence type="ECO:0000313" key="1">
    <source>
        <dbReference type="EMBL" id="GLX85992.1"/>
    </source>
</evidence>
<dbReference type="EMBL" id="BSSV01000004">
    <property type="protein sequence ID" value="GLX85992.1"/>
    <property type="molecule type" value="Genomic_DNA"/>
</dbReference>
<dbReference type="Proteomes" id="UP001157134">
    <property type="component" value="Unassembled WGS sequence"/>
</dbReference>
<accession>A0ABQ6HD20</accession>
<name>A0ABQ6HD20_9GAMM</name>
<reference evidence="1 2" key="1">
    <citation type="submission" date="2023-03" db="EMBL/GenBank/DDBJ databases">
        <title>Thalassotalea loyana LMG 22536T draft genome sequence.</title>
        <authorList>
            <person name="Sawabe T."/>
        </authorList>
    </citation>
    <scope>NUCLEOTIDE SEQUENCE [LARGE SCALE GENOMIC DNA]</scope>
    <source>
        <strain evidence="1 2">LMG 22536</strain>
    </source>
</reference>
<comment type="caution">
    <text evidence="1">The sequence shown here is derived from an EMBL/GenBank/DDBJ whole genome shotgun (WGS) entry which is preliminary data.</text>
</comment>
<sequence>MFFIVVMFALMFCLALLIKTLYERRNVSDTFSVDSTLRQEVLSQYKSSTNHISRQTSIEKKKQIHQRLLSEETATIGQVNEQLELYSMFDHKKMPPAVVDKLLTIILLDQSSCGIEKLITLEHLKQQIQPTHLASLRAIFMRFHSKNYLFDLEIYKLVKYCEDCAQKHDLLMLISQMLPSCPDLAAARKQA</sequence>
<keyword evidence="2" id="KW-1185">Reference proteome</keyword>